<dbReference type="OrthoDB" id="9795622at2"/>
<evidence type="ECO:0000313" key="8">
    <source>
        <dbReference type="EMBL" id="RUO75488.1"/>
    </source>
</evidence>
<dbReference type="InterPro" id="IPR030395">
    <property type="entry name" value="GP_PDE_dom"/>
</dbReference>
<keyword evidence="5" id="KW-0378">Hydrolase</keyword>
<accession>A0A432ZC21</accession>
<evidence type="ECO:0000256" key="6">
    <source>
        <dbReference type="ARBA" id="ARBA00047512"/>
    </source>
</evidence>
<gene>
    <name evidence="8" type="ORF">CWI81_09800</name>
</gene>
<comment type="catalytic activity">
    <reaction evidence="6">
        <text>a sn-glycero-3-phosphodiester + H2O = an alcohol + sn-glycerol 3-phosphate + H(+)</text>
        <dbReference type="Rhea" id="RHEA:12969"/>
        <dbReference type="ChEBI" id="CHEBI:15377"/>
        <dbReference type="ChEBI" id="CHEBI:15378"/>
        <dbReference type="ChEBI" id="CHEBI:30879"/>
        <dbReference type="ChEBI" id="CHEBI:57597"/>
        <dbReference type="ChEBI" id="CHEBI:83408"/>
        <dbReference type="EC" id="3.1.4.46"/>
    </reaction>
</comment>
<dbReference type="GO" id="GO:0042597">
    <property type="term" value="C:periplasmic space"/>
    <property type="evidence" value="ECO:0007669"/>
    <property type="project" value="TreeGrafter"/>
</dbReference>
<evidence type="ECO:0000256" key="1">
    <source>
        <dbReference type="ARBA" id="ARBA00007277"/>
    </source>
</evidence>
<dbReference type="PROSITE" id="PS51704">
    <property type="entry name" value="GP_PDE"/>
    <property type="match status" value="1"/>
</dbReference>
<evidence type="ECO:0000256" key="3">
    <source>
        <dbReference type="ARBA" id="ARBA00022729"/>
    </source>
</evidence>
<proteinExistence type="inferred from homology"/>
<dbReference type="NCBIfam" id="NF008354">
    <property type="entry name" value="PRK11143.1"/>
    <property type="match status" value="1"/>
</dbReference>
<keyword evidence="4" id="KW-0319">Glycerol metabolism</keyword>
<dbReference type="GO" id="GO:0008889">
    <property type="term" value="F:glycerophosphodiester phosphodiesterase activity"/>
    <property type="evidence" value="ECO:0007669"/>
    <property type="project" value="UniProtKB-EC"/>
</dbReference>
<comment type="caution">
    <text evidence="8">The sequence shown here is derived from an EMBL/GenBank/DDBJ whole genome shotgun (WGS) entry which is preliminary data.</text>
</comment>
<reference evidence="8 9" key="1">
    <citation type="journal article" date="2011" name="Front. Microbiol.">
        <title>Genomic signatures of strain selection and enhancement in Bacillus atrophaeus var. globigii, a historical biowarfare simulant.</title>
        <authorList>
            <person name="Gibbons H.S."/>
            <person name="Broomall S.M."/>
            <person name="McNew L.A."/>
            <person name="Daligault H."/>
            <person name="Chapman C."/>
            <person name="Bruce D."/>
            <person name="Karavis M."/>
            <person name="Krepps M."/>
            <person name="McGregor P.A."/>
            <person name="Hong C."/>
            <person name="Park K.H."/>
            <person name="Akmal A."/>
            <person name="Feldman A."/>
            <person name="Lin J.S."/>
            <person name="Chang W.E."/>
            <person name="Higgs B.W."/>
            <person name="Demirev P."/>
            <person name="Lindquist J."/>
            <person name="Liem A."/>
            <person name="Fochler E."/>
            <person name="Read T.D."/>
            <person name="Tapia R."/>
            <person name="Johnson S."/>
            <person name="Bishop-Lilly K.A."/>
            <person name="Detter C."/>
            <person name="Han C."/>
            <person name="Sozhamannan S."/>
            <person name="Rosenzweig C.N."/>
            <person name="Skowronski E.W."/>
        </authorList>
    </citation>
    <scope>NUCLEOTIDE SEQUENCE [LARGE SCALE GENOMIC DNA]</scope>
    <source>
        <strain evidence="8 9">CL-SP19</strain>
    </source>
</reference>
<evidence type="ECO:0000256" key="4">
    <source>
        <dbReference type="ARBA" id="ARBA00022798"/>
    </source>
</evidence>
<sequence>MAAGLICSGAVSGQSSTAVENLKAIEVPTFIDVAHRGASGYLPEHTRASTVMAHALGADYIEQDIQLSRDGVPVVLHDIYLDNISNVAEVFPKRHRPDGKYYVVDFTLNHLKQLTLTPRKNKEGELRYPKRFSAQAVPFRVQTLAETLTLIKELNHVRNTATGVYIEVKAPRWYQHQDYDPTAAVVKVIEQHGYQDGALPTPIYLQSFDPETLRRLKREFHIDYPLVQLIADNSWNESDVDYDSLRTYAGMESLSSYADSVGLWLQHVLVGVKDGKPQWGEVLDNAQRCNIEVFVYTLRADDLPEGVESHKQLRSWLKSAGVAGAFSDFPDKK</sequence>
<dbReference type="Pfam" id="PF03009">
    <property type="entry name" value="GDPD"/>
    <property type="match status" value="1"/>
</dbReference>
<keyword evidence="9" id="KW-1185">Reference proteome</keyword>
<comment type="similarity">
    <text evidence="1">Belongs to the glycerophosphoryl diester phosphodiesterase family.</text>
</comment>
<dbReference type="GO" id="GO:0006629">
    <property type="term" value="P:lipid metabolic process"/>
    <property type="evidence" value="ECO:0007669"/>
    <property type="project" value="InterPro"/>
</dbReference>
<dbReference type="InterPro" id="IPR017946">
    <property type="entry name" value="PLC-like_Pdiesterase_TIM-brl"/>
</dbReference>
<dbReference type="EC" id="3.1.4.46" evidence="2"/>
<keyword evidence="3" id="KW-0732">Signal</keyword>
<evidence type="ECO:0000256" key="2">
    <source>
        <dbReference type="ARBA" id="ARBA00012247"/>
    </source>
</evidence>
<dbReference type="Gene3D" id="3.20.20.190">
    <property type="entry name" value="Phosphatidylinositol (PI) phosphodiesterase"/>
    <property type="match status" value="1"/>
</dbReference>
<dbReference type="PANTHER" id="PTHR43620:SF7">
    <property type="entry name" value="GLYCEROPHOSPHODIESTER PHOSPHODIESTERASE GDPD5-RELATED"/>
    <property type="match status" value="1"/>
</dbReference>
<evidence type="ECO:0000256" key="5">
    <source>
        <dbReference type="ARBA" id="ARBA00022801"/>
    </source>
</evidence>
<name>A0A432ZC21_9GAMM</name>
<organism evidence="8 9">
    <name type="scientific">Idiomarina seosinensis</name>
    <dbReference type="NCBI Taxonomy" id="281739"/>
    <lineage>
        <taxon>Bacteria</taxon>
        <taxon>Pseudomonadati</taxon>
        <taxon>Pseudomonadota</taxon>
        <taxon>Gammaproteobacteria</taxon>
        <taxon>Alteromonadales</taxon>
        <taxon>Idiomarinaceae</taxon>
        <taxon>Idiomarina</taxon>
    </lineage>
</organism>
<evidence type="ECO:0000313" key="9">
    <source>
        <dbReference type="Proteomes" id="UP000287908"/>
    </source>
</evidence>
<evidence type="ECO:0000259" key="7">
    <source>
        <dbReference type="PROSITE" id="PS51704"/>
    </source>
</evidence>
<protein>
    <recommendedName>
        <fullName evidence="2">glycerophosphodiester phosphodiesterase</fullName>
        <ecNumber evidence="2">3.1.4.46</ecNumber>
    </recommendedName>
</protein>
<dbReference type="PANTHER" id="PTHR43620">
    <property type="entry name" value="GLYCEROPHOSPHORYL DIESTER PHOSPHODIESTERASE"/>
    <property type="match status" value="1"/>
</dbReference>
<dbReference type="GO" id="GO:0006071">
    <property type="term" value="P:glycerol metabolic process"/>
    <property type="evidence" value="ECO:0007669"/>
    <property type="project" value="UniProtKB-KW"/>
</dbReference>
<dbReference type="Proteomes" id="UP000287908">
    <property type="component" value="Unassembled WGS sequence"/>
</dbReference>
<dbReference type="SUPFAM" id="SSF51695">
    <property type="entry name" value="PLC-like phosphodiesterases"/>
    <property type="match status" value="1"/>
</dbReference>
<dbReference type="AlphaFoldDB" id="A0A432ZC21"/>
<feature type="domain" description="GP-PDE" evidence="7">
    <location>
        <begin position="30"/>
        <end position="333"/>
    </location>
</feature>
<dbReference type="EMBL" id="PIQF01000003">
    <property type="protein sequence ID" value="RUO75488.1"/>
    <property type="molecule type" value="Genomic_DNA"/>
</dbReference>